<organism evidence="3 4">
    <name type="scientific">Lysobacter antibioticus</name>
    <dbReference type="NCBI Taxonomy" id="84531"/>
    <lineage>
        <taxon>Bacteria</taxon>
        <taxon>Pseudomonadati</taxon>
        <taxon>Pseudomonadota</taxon>
        <taxon>Gammaproteobacteria</taxon>
        <taxon>Lysobacterales</taxon>
        <taxon>Lysobacteraceae</taxon>
        <taxon>Lysobacter</taxon>
    </lineage>
</organism>
<dbReference type="Pfam" id="PF20009">
    <property type="entry name" value="GEVED"/>
    <property type="match status" value="1"/>
</dbReference>
<evidence type="ECO:0000259" key="1">
    <source>
        <dbReference type="Pfam" id="PF20009"/>
    </source>
</evidence>
<feature type="domain" description="SpaA-like prealbumin fold" evidence="2">
    <location>
        <begin position="647"/>
        <end position="751"/>
    </location>
</feature>
<dbReference type="AlphaFoldDB" id="A0A0S2FHT0"/>
<dbReference type="Proteomes" id="UP000060787">
    <property type="component" value="Chromosome"/>
</dbReference>
<gene>
    <name evidence="3" type="ORF">LA76x_5029</name>
</gene>
<dbReference type="InterPro" id="IPR055371">
    <property type="entry name" value="SpaA_PFL_dom_4"/>
</dbReference>
<protein>
    <recommendedName>
        <fullName evidence="5">DUF11 domain-containing protein</fullName>
    </recommendedName>
</protein>
<sequence length="865" mass="87358">MAQRRGRPELADERHFDRLPRVISSYRQFQTLAEPTGLIGAREEGGEGYGKVFNNSHMAQGLSCPYPGNSFVPFHTLPARAEGTPMACLPAATVAADLSTTDATVSTRKLSARLFLILSMLLASTAGAAELNLTPTGLGTTFPSGVGLTVSFAGTNPTAQVANGTPIATANTYWDPQIPLSQITYRFQTPGTAGPFSAGQEAQNGTITFTFTRPVTNPRFHISEWAASNGTGFYATAWTLDTAVAPGGTLSILGSGAGTRMILGTAPVGAGGAGMPRVRGGFMNGLAGGCEGSTTNGCGTIQVNGTFSTIRFFVAQRMNAAATPQPITPDVYSVTVTLDDDFSDAPASYGGAGHAIGGLTLGAFVAPAAGAHPAEADIVNTLHATAAVFDTANPLANNTAAGDSDNALAAVPIVGINTYALNVPVDGVQAASTAQLCGWIDFNRNGTFETTERACNSTSSSGSVLLSWPIPTGAAYVAGESYMRLRTGYTLSEVQNPTGGADSGEVEDYTITLLPRVRLTKALVPASAAGLFNLSVEPPSATAVQTSSGTVTDVGHGGTTGFVPVQFGTTVTVSESAGTGTSLSSYVSNIACLDRSGAAVALGGIGTSRTFTSMTSAPTGPPTTPNTANANLSEISCTATNSLLPTLQVVKVTQNGTGTFSFSGGNGIAGHDITTATANVGVPGPVQILTSPATATTVTESALPANYQLDSITCAGMGAGGSASVDLSTRTVTLNTAATSFGSSIVCTFTNIAQVADLTITKTNTPLAGDNDQVNDTLVRGASTQYTIKVGNNGPVSVSGAVVQDSPGSGLNCPPASTVTCSSTVAGGCPTSPTPILMSDLTAGFPLGAIPVGAFVTLTFTCSVQ</sequence>
<dbReference type="InterPro" id="IPR045474">
    <property type="entry name" value="GEVED"/>
</dbReference>
<keyword evidence="4" id="KW-1185">Reference proteome</keyword>
<feature type="domain" description="GEVED" evidence="1">
    <location>
        <begin position="436"/>
        <end position="512"/>
    </location>
</feature>
<dbReference type="STRING" id="84531.LA76x_5029"/>
<evidence type="ECO:0000313" key="3">
    <source>
        <dbReference type="EMBL" id="ALN83131.1"/>
    </source>
</evidence>
<dbReference type="Pfam" id="PF24514">
    <property type="entry name" value="SpaA_4"/>
    <property type="match status" value="1"/>
</dbReference>
<dbReference type="EMBL" id="CP011129">
    <property type="protein sequence ID" value="ALN83131.1"/>
    <property type="molecule type" value="Genomic_DNA"/>
</dbReference>
<proteinExistence type="predicted"/>
<evidence type="ECO:0008006" key="5">
    <source>
        <dbReference type="Google" id="ProtNLM"/>
    </source>
</evidence>
<accession>A0A0S2FHT0</accession>
<evidence type="ECO:0000259" key="2">
    <source>
        <dbReference type="Pfam" id="PF24514"/>
    </source>
</evidence>
<dbReference type="KEGG" id="lab:LA76x_5029"/>
<reference evidence="3 4" key="1">
    <citation type="journal article" date="2015" name="BMC Genomics">
        <title>Comparative genomics and metabolic profiling of the genus Lysobacter.</title>
        <authorList>
            <person name="de Bruijn I."/>
            <person name="Cheng X."/>
            <person name="de Jager V."/>
            <person name="Exposito R.G."/>
            <person name="Watrous J."/>
            <person name="Patel N."/>
            <person name="Postma J."/>
            <person name="Dorrestein P.C."/>
            <person name="Kobayashi D."/>
            <person name="Raaijmakers J.M."/>
        </authorList>
    </citation>
    <scope>NUCLEOTIDE SEQUENCE [LARGE SCALE GENOMIC DNA]</scope>
    <source>
        <strain evidence="3 4">76</strain>
    </source>
</reference>
<evidence type="ECO:0000313" key="4">
    <source>
        <dbReference type="Proteomes" id="UP000060787"/>
    </source>
</evidence>
<dbReference type="PATRIC" id="fig|84531.8.peg.5030"/>
<name>A0A0S2FHT0_LYSAN</name>